<accession>A0A7R8MKF2</accession>
<name>A0A7R8MKF2_9CAUD</name>
<gene>
    <name evidence="1" type="ORF">JLDGIFFK_00001</name>
</gene>
<dbReference type="Proteomes" id="UP000596437">
    <property type="component" value="Chromosome"/>
</dbReference>
<sequence length="45" mass="4729">MISLIVAYATGLVANTMVAPGRISVNAVFQFVPYPVIYPSASIDA</sequence>
<reference evidence="1 2" key="1">
    <citation type="submission" date="2020-09" db="EMBL/GenBank/DDBJ databases">
        <authorList>
            <person name="Jameson E."/>
        </authorList>
    </citation>
    <scope>NUCLEOTIDE SEQUENCE [LARGE SCALE GENOMIC DNA]</scope>
</reference>
<evidence type="ECO:0000313" key="1">
    <source>
        <dbReference type="EMBL" id="CAD5239306.1"/>
    </source>
</evidence>
<keyword evidence="2" id="KW-1185">Reference proteome</keyword>
<dbReference type="EMBL" id="LR881107">
    <property type="protein sequence ID" value="CAD5239306.1"/>
    <property type="molecule type" value="Genomic_DNA"/>
</dbReference>
<organism evidence="1 2">
    <name type="scientific">Klebsiella phage vB_KppS-Samwise</name>
    <dbReference type="NCBI Taxonomy" id="2762815"/>
    <lineage>
        <taxon>Viruses</taxon>
        <taxon>Duplodnaviria</taxon>
        <taxon>Heunggongvirae</taxon>
        <taxon>Uroviricota</taxon>
        <taxon>Caudoviricetes</taxon>
        <taxon>Drexlerviridae</taxon>
        <taxon>Tempevirinae</taxon>
        <taxon>Henuseptimavirus</taxon>
        <taxon>Henuseptimavirus samwise</taxon>
    </lineage>
</organism>
<protein>
    <submittedName>
        <fullName evidence="1">Uncharacterized protein</fullName>
    </submittedName>
</protein>
<evidence type="ECO:0000313" key="2">
    <source>
        <dbReference type="Proteomes" id="UP000596437"/>
    </source>
</evidence>
<proteinExistence type="predicted"/>